<gene>
    <name evidence="4" type="ORF">RCL2_001673800</name>
    <name evidence="3" type="ORF">RclHR1_01780021</name>
</gene>
<feature type="compositionally biased region" description="Polar residues" evidence="1">
    <location>
        <begin position="369"/>
        <end position="389"/>
    </location>
</feature>
<dbReference type="PANTHER" id="PTHR36419">
    <property type="entry name" value="ARRESTIN FAMILY PROTEIN 1"/>
    <property type="match status" value="1"/>
</dbReference>
<sequence length="389" mass="44647">MYSNLPKGPPRSSYKEFTPSIYFSYQQGLKSFQQGYLGITSNTSIVGFLHLNFPSNDPLYIKHIKLSFSGAEYIRLHDTGPQFLNYGTNSICNVSVDLWKSDNNDYQKISNLVLPFEVPLPNDIPSSLSLYKDRGRIEYNLRAIISRKPNLRNFQGSTKIIQCAYTVDRYSLPPSIPDPIKWENDKLRKGVGHEITLNNKVFGPRYPIVVRVKLTFYDARVSLEDIVISLKEYIVVTPKSEVKKKRKNIGKKIVSGKQIPISKETRYNECVTDIKFTIPDDCLCTFNWSEESFHIGITHKVKIKVNFGLFSKHNIKLEIPIKLTNMLTEEEESCLVAELVHQQEISRYLESETLRPRYDSPPPSYEPNLFTNQSSLPSYSPNNNVDSRA</sequence>
<dbReference type="Proteomes" id="UP000615446">
    <property type="component" value="Unassembled WGS sequence"/>
</dbReference>
<dbReference type="EMBL" id="BEXD01000868">
    <property type="protein sequence ID" value="GBB90754.1"/>
    <property type="molecule type" value="Genomic_DNA"/>
</dbReference>
<feature type="domain" description="Arrestin C-terminal-like" evidence="2">
    <location>
        <begin position="194"/>
        <end position="325"/>
    </location>
</feature>
<reference evidence="4" key="2">
    <citation type="submission" date="2019-10" db="EMBL/GenBank/DDBJ databases">
        <title>Conservation and host-specific expression of non-tandemly repeated heterogenous ribosome RNA gene in arbuscular mycorrhizal fungi.</title>
        <authorList>
            <person name="Maeda T."/>
            <person name="Kobayashi Y."/>
            <person name="Nakagawa T."/>
            <person name="Ezawa T."/>
            <person name="Yamaguchi K."/>
            <person name="Bino T."/>
            <person name="Nishimoto Y."/>
            <person name="Shigenobu S."/>
            <person name="Kawaguchi M."/>
        </authorList>
    </citation>
    <scope>NUCLEOTIDE SEQUENCE</scope>
    <source>
        <strain evidence="4">HR1</strain>
    </source>
</reference>
<dbReference type="PANTHER" id="PTHR36419:SF1">
    <property type="entry name" value="RHO1 GEF LOCALIZING PROTEIN 1"/>
    <property type="match status" value="1"/>
</dbReference>
<dbReference type="EMBL" id="BLAL01000191">
    <property type="protein sequence ID" value="GES89862.1"/>
    <property type="molecule type" value="Genomic_DNA"/>
</dbReference>
<reference evidence="3 5" key="1">
    <citation type="submission" date="2017-11" db="EMBL/GenBank/DDBJ databases">
        <title>The genome of Rhizophagus clarus HR1 reveals common genetic basis of auxotrophy among arbuscular mycorrhizal fungi.</title>
        <authorList>
            <person name="Kobayashi Y."/>
        </authorList>
    </citation>
    <scope>NUCLEOTIDE SEQUENCE [LARGE SCALE GENOMIC DNA]</scope>
    <source>
        <strain evidence="3 5">HR1</strain>
    </source>
</reference>
<dbReference type="AlphaFoldDB" id="A0A2Z6QZK2"/>
<comment type="caution">
    <text evidence="3">The sequence shown here is derived from an EMBL/GenBank/DDBJ whole genome shotgun (WGS) entry which is preliminary data.</text>
</comment>
<dbReference type="Pfam" id="PF02752">
    <property type="entry name" value="Arrestin_C"/>
    <property type="match status" value="1"/>
</dbReference>
<evidence type="ECO:0000313" key="5">
    <source>
        <dbReference type="Proteomes" id="UP000247702"/>
    </source>
</evidence>
<dbReference type="GO" id="GO:0000935">
    <property type="term" value="C:division septum"/>
    <property type="evidence" value="ECO:0007669"/>
    <property type="project" value="TreeGrafter"/>
</dbReference>
<dbReference type="STRING" id="94130.A0A2Z6QZK2"/>
<dbReference type="OrthoDB" id="2379475at2759"/>
<dbReference type="InterPro" id="IPR014752">
    <property type="entry name" value="Arrestin-like_C"/>
</dbReference>
<name>A0A2Z6QZK2_9GLOM</name>
<evidence type="ECO:0000313" key="4">
    <source>
        <dbReference type="EMBL" id="GES89862.1"/>
    </source>
</evidence>
<protein>
    <recommendedName>
        <fullName evidence="2">Arrestin C-terminal-like domain-containing protein</fullName>
    </recommendedName>
</protein>
<dbReference type="Gene3D" id="2.60.40.640">
    <property type="match status" value="1"/>
</dbReference>
<proteinExistence type="predicted"/>
<dbReference type="SUPFAM" id="SSF81296">
    <property type="entry name" value="E set domains"/>
    <property type="match status" value="1"/>
</dbReference>
<keyword evidence="5" id="KW-1185">Reference proteome</keyword>
<accession>A0A2Z6QZK2</accession>
<dbReference type="InterPro" id="IPR011022">
    <property type="entry name" value="Arrestin_C-like"/>
</dbReference>
<organism evidence="3 5">
    <name type="scientific">Rhizophagus clarus</name>
    <dbReference type="NCBI Taxonomy" id="94130"/>
    <lineage>
        <taxon>Eukaryota</taxon>
        <taxon>Fungi</taxon>
        <taxon>Fungi incertae sedis</taxon>
        <taxon>Mucoromycota</taxon>
        <taxon>Glomeromycotina</taxon>
        <taxon>Glomeromycetes</taxon>
        <taxon>Glomerales</taxon>
        <taxon>Glomeraceae</taxon>
        <taxon>Rhizophagus</taxon>
    </lineage>
</organism>
<evidence type="ECO:0000313" key="3">
    <source>
        <dbReference type="EMBL" id="GBB90754.1"/>
    </source>
</evidence>
<dbReference type="GO" id="GO:0000917">
    <property type="term" value="P:division septum assembly"/>
    <property type="evidence" value="ECO:0007669"/>
    <property type="project" value="TreeGrafter"/>
</dbReference>
<evidence type="ECO:0000256" key="1">
    <source>
        <dbReference type="SAM" id="MobiDB-lite"/>
    </source>
</evidence>
<evidence type="ECO:0000259" key="2">
    <source>
        <dbReference type="Pfam" id="PF02752"/>
    </source>
</evidence>
<feature type="region of interest" description="Disordered" evidence="1">
    <location>
        <begin position="352"/>
        <end position="389"/>
    </location>
</feature>
<dbReference type="InterPro" id="IPR053060">
    <property type="entry name" value="Cytokinesis_Signaling_Reg"/>
</dbReference>
<dbReference type="InterPro" id="IPR014756">
    <property type="entry name" value="Ig_E-set"/>
</dbReference>
<dbReference type="Proteomes" id="UP000247702">
    <property type="component" value="Unassembled WGS sequence"/>
</dbReference>